<protein>
    <recommendedName>
        <fullName evidence="7">Caspase</fullName>
    </recommendedName>
</protein>
<keyword evidence="6" id="KW-1185">Reference proteome</keyword>
<evidence type="ECO:0000256" key="2">
    <source>
        <dbReference type="RuleBase" id="RU003971"/>
    </source>
</evidence>
<proteinExistence type="inferred from homology"/>
<dbReference type="PANTHER" id="PTHR10454">
    <property type="entry name" value="CASPASE"/>
    <property type="match status" value="1"/>
</dbReference>
<dbReference type="InterPro" id="IPR011600">
    <property type="entry name" value="Pept_C14_caspase"/>
</dbReference>
<dbReference type="GO" id="GO:0043525">
    <property type="term" value="P:positive regulation of neuron apoptotic process"/>
    <property type="evidence" value="ECO:0007669"/>
    <property type="project" value="TreeGrafter"/>
</dbReference>
<dbReference type="GO" id="GO:0006915">
    <property type="term" value="P:apoptotic process"/>
    <property type="evidence" value="ECO:0007669"/>
    <property type="project" value="TreeGrafter"/>
</dbReference>
<evidence type="ECO:0000259" key="3">
    <source>
        <dbReference type="PROSITE" id="PS50207"/>
    </source>
</evidence>
<evidence type="ECO:0000256" key="1">
    <source>
        <dbReference type="ARBA" id="ARBA00010134"/>
    </source>
</evidence>
<feature type="domain" description="Caspase family p10" evidence="3">
    <location>
        <begin position="333"/>
        <end position="405"/>
    </location>
</feature>
<evidence type="ECO:0000313" key="6">
    <source>
        <dbReference type="Proteomes" id="UP001187531"/>
    </source>
</evidence>
<dbReference type="InterPro" id="IPR029030">
    <property type="entry name" value="Caspase-like_dom_sf"/>
</dbReference>
<dbReference type="InterPro" id="IPR001309">
    <property type="entry name" value="Pept_C14_p20"/>
</dbReference>
<dbReference type="InterPro" id="IPR002398">
    <property type="entry name" value="Pept_C14"/>
</dbReference>
<sequence length="405" mass="46105">MSASMSEINNDGLRASYNISLLIAKSGKPHSIGEQLILPAVEEILKTVLHKSPFDIFKRMPLSTNTLQRSIDEMSSDTGSFLKAMHRIRVYLHSWAMVKLENSGMEYGEEFQRLLLHTEVRWFVRSVRFVLKYDGSPSGSNLNTAKASTTGHDERYNMSHQSRGKAVIFTHKEYSEELKNEYPYDITRKGAEKEKLQLEKTLKILGFEIEPDCDDLKKEDVMKKLEKISKEDHEERDALFIAVMTHGEPGDTENGERGTWLLAYDDKYDMNRLWCPFTADKCPSLANKPKIFIIQACQGESTDAGTTLYREDSQTDSTKFNEATPVRSATSLPYFTIPNQADFMICFATIPGFVTFRGVLVRNLCKVLEEKSGSTHLMDMMTEVLRNIAVDFSSRNTTNPELDNK</sequence>
<dbReference type="EMBL" id="JAVRJZ010000007">
    <property type="protein sequence ID" value="KAK2720718.1"/>
    <property type="molecule type" value="Genomic_DNA"/>
</dbReference>
<dbReference type="InterPro" id="IPR033139">
    <property type="entry name" value="Caspase_cys_AS"/>
</dbReference>
<accession>A0AA88L6X6</accession>
<dbReference type="GO" id="GO:0005737">
    <property type="term" value="C:cytoplasm"/>
    <property type="evidence" value="ECO:0007669"/>
    <property type="project" value="TreeGrafter"/>
</dbReference>
<dbReference type="Gene3D" id="3.40.50.1460">
    <property type="match status" value="1"/>
</dbReference>
<evidence type="ECO:0008006" key="7">
    <source>
        <dbReference type="Google" id="ProtNLM"/>
    </source>
</evidence>
<organism evidence="5 6">
    <name type="scientific">Artemia franciscana</name>
    <name type="common">Brine shrimp</name>
    <name type="synonym">Artemia sanfranciscana</name>
    <dbReference type="NCBI Taxonomy" id="6661"/>
    <lineage>
        <taxon>Eukaryota</taxon>
        <taxon>Metazoa</taxon>
        <taxon>Ecdysozoa</taxon>
        <taxon>Arthropoda</taxon>
        <taxon>Crustacea</taxon>
        <taxon>Branchiopoda</taxon>
        <taxon>Anostraca</taxon>
        <taxon>Artemiidae</taxon>
        <taxon>Artemia</taxon>
    </lineage>
</organism>
<feature type="non-terminal residue" evidence="5">
    <location>
        <position position="405"/>
    </location>
</feature>
<dbReference type="GO" id="GO:0006508">
    <property type="term" value="P:proteolysis"/>
    <property type="evidence" value="ECO:0007669"/>
    <property type="project" value="InterPro"/>
</dbReference>
<dbReference type="PROSITE" id="PS50208">
    <property type="entry name" value="CASPASE_P20"/>
    <property type="match status" value="1"/>
</dbReference>
<dbReference type="GO" id="GO:0004197">
    <property type="term" value="F:cysteine-type endopeptidase activity"/>
    <property type="evidence" value="ECO:0007669"/>
    <property type="project" value="InterPro"/>
</dbReference>
<comment type="similarity">
    <text evidence="1 2">Belongs to the peptidase C14A family.</text>
</comment>
<comment type="caution">
    <text evidence="5">The sequence shown here is derived from an EMBL/GenBank/DDBJ whole genome shotgun (WGS) entry which is preliminary data.</text>
</comment>
<feature type="domain" description="Caspase family p20" evidence="4">
    <location>
        <begin position="162"/>
        <end position="301"/>
    </location>
</feature>
<reference evidence="5" key="1">
    <citation type="submission" date="2023-07" db="EMBL/GenBank/DDBJ databases">
        <title>Chromosome-level genome assembly of Artemia franciscana.</title>
        <authorList>
            <person name="Jo E."/>
        </authorList>
    </citation>
    <scope>NUCLEOTIDE SEQUENCE</scope>
    <source>
        <tissue evidence="5">Whole body</tissue>
    </source>
</reference>
<dbReference type="PRINTS" id="PR00376">
    <property type="entry name" value="IL1BCENZYME"/>
</dbReference>
<dbReference type="PROSITE" id="PS01122">
    <property type="entry name" value="CASPASE_CYS"/>
    <property type="match status" value="1"/>
</dbReference>
<dbReference type="PROSITE" id="PS50207">
    <property type="entry name" value="CASPASE_P10"/>
    <property type="match status" value="1"/>
</dbReference>
<dbReference type="PANTHER" id="PTHR10454:SF232">
    <property type="entry name" value="AT03047P-RELATED"/>
    <property type="match status" value="1"/>
</dbReference>
<gene>
    <name evidence="5" type="ORF">QYM36_004566</name>
</gene>
<dbReference type="Proteomes" id="UP001187531">
    <property type="component" value="Unassembled WGS sequence"/>
</dbReference>
<evidence type="ECO:0000313" key="5">
    <source>
        <dbReference type="EMBL" id="KAK2720718.1"/>
    </source>
</evidence>
<evidence type="ECO:0000259" key="4">
    <source>
        <dbReference type="PROSITE" id="PS50208"/>
    </source>
</evidence>
<name>A0AA88L6X6_ARTSF</name>
<dbReference type="AlphaFoldDB" id="A0AA88L6X6"/>
<dbReference type="InterPro" id="IPR002138">
    <property type="entry name" value="Pept_C14_p10"/>
</dbReference>
<dbReference type="SUPFAM" id="SSF52129">
    <property type="entry name" value="Caspase-like"/>
    <property type="match status" value="1"/>
</dbReference>
<dbReference type="Pfam" id="PF00656">
    <property type="entry name" value="Peptidase_C14"/>
    <property type="match status" value="1"/>
</dbReference>
<dbReference type="InterPro" id="IPR015917">
    <property type="entry name" value="Pept_C14A"/>
</dbReference>
<dbReference type="SMART" id="SM00115">
    <property type="entry name" value="CASc"/>
    <property type="match status" value="1"/>
</dbReference>